<proteinExistence type="predicted"/>
<feature type="compositionally biased region" description="Polar residues" evidence="1">
    <location>
        <begin position="429"/>
        <end position="445"/>
    </location>
</feature>
<protein>
    <submittedName>
        <fullName evidence="3">Uncharacterized protein</fullName>
    </submittedName>
</protein>
<sequence>MLLLDTLFKAAVLFLISIAAIPLDTGALSSAAVPNAYLSPSQSAPPIFEVFKRAPGAKRAIRKAIALQSRTLVSSGASINLNEVLSLSTYTGEIDHDVDCFPTGSRLPYANADDCKFIIDFIILGMEDPFREQTWGFTNNVDIDLSLPQYRWIFNDCFIKVTNIDHDQVDRFRPVDVAEAAQRLVQQCVTETKESFGGNVDIGQLAFPRTFYVVLSGTAKARNESLRNNTKLSLPSDEPHTLEQRASLILPEEATLPIVLPKALKAGEPYPVHCFDPTSTRRLKPAIASDCDFIINEFILRRPNPMIEQTFGFTDAADVNLSNLENRRWVFGQCVVFITSIDKTRRDRFRYVDVAQTAYRILDPCVERSKYPIGGTANVGTTGDNYYVAVGGIDLTNVGNGTILKLSSDIVVWSSPSATPASSVRKPTEPTSSYNHNVSESANPAKRSSNITQLLRAINGFAPTVRCLGSGTPVSRKINIEDCTDAAMELLSDPKILVPQLFTTEPTGGIEMPFVQNNKTCYLMMDTNMELSISDTIPMLKIVYWALEIMLACVSGREQGFGGVSVLDEDKGIYVSVTGIDPTNMGNGLASLSDESTLATGWESTFWQMFDLGQS</sequence>
<feature type="chain" id="PRO_5034461983" evidence="2">
    <location>
        <begin position="28"/>
        <end position="615"/>
    </location>
</feature>
<evidence type="ECO:0000256" key="1">
    <source>
        <dbReference type="SAM" id="MobiDB-lite"/>
    </source>
</evidence>
<comment type="caution">
    <text evidence="3">The sequence shown here is derived from an EMBL/GenBank/DDBJ whole genome shotgun (WGS) entry which is preliminary data.</text>
</comment>
<name>A0A8H3FCY3_9LECA</name>
<feature type="signal peptide" evidence="2">
    <location>
        <begin position="1"/>
        <end position="27"/>
    </location>
</feature>
<gene>
    <name evidence="3" type="ORF">IMSHALPRED_005822</name>
</gene>
<accession>A0A8H3FCY3</accession>
<dbReference type="EMBL" id="CAJPDT010000032">
    <property type="protein sequence ID" value="CAF9922992.1"/>
    <property type="molecule type" value="Genomic_DNA"/>
</dbReference>
<evidence type="ECO:0000256" key="2">
    <source>
        <dbReference type="SAM" id="SignalP"/>
    </source>
</evidence>
<keyword evidence="2" id="KW-0732">Signal</keyword>
<dbReference type="AlphaFoldDB" id="A0A8H3FCY3"/>
<organism evidence="3 4">
    <name type="scientific">Imshaugia aleurites</name>
    <dbReference type="NCBI Taxonomy" id="172621"/>
    <lineage>
        <taxon>Eukaryota</taxon>
        <taxon>Fungi</taxon>
        <taxon>Dikarya</taxon>
        <taxon>Ascomycota</taxon>
        <taxon>Pezizomycotina</taxon>
        <taxon>Lecanoromycetes</taxon>
        <taxon>OSLEUM clade</taxon>
        <taxon>Lecanoromycetidae</taxon>
        <taxon>Lecanorales</taxon>
        <taxon>Lecanorineae</taxon>
        <taxon>Parmeliaceae</taxon>
        <taxon>Imshaugia</taxon>
    </lineage>
</organism>
<keyword evidence="4" id="KW-1185">Reference proteome</keyword>
<feature type="region of interest" description="Disordered" evidence="1">
    <location>
        <begin position="416"/>
        <end position="445"/>
    </location>
</feature>
<dbReference type="Proteomes" id="UP000664534">
    <property type="component" value="Unassembled WGS sequence"/>
</dbReference>
<evidence type="ECO:0000313" key="4">
    <source>
        <dbReference type="Proteomes" id="UP000664534"/>
    </source>
</evidence>
<dbReference type="OrthoDB" id="5360660at2759"/>
<evidence type="ECO:0000313" key="3">
    <source>
        <dbReference type="EMBL" id="CAF9922992.1"/>
    </source>
</evidence>
<reference evidence="3" key="1">
    <citation type="submission" date="2021-03" db="EMBL/GenBank/DDBJ databases">
        <authorList>
            <person name="Tagirdzhanova G."/>
        </authorList>
    </citation>
    <scope>NUCLEOTIDE SEQUENCE</scope>
</reference>